<dbReference type="RefSeq" id="WP_267737570.1">
    <property type="nucleotide sequence ID" value="NZ_CP113089.1"/>
</dbReference>
<keyword evidence="1" id="KW-0472">Membrane</keyword>
<dbReference type="EMBL" id="CP113089">
    <property type="protein sequence ID" value="WAB81553.1"/>
    <property type="molecule type" value="Genomic_DNA"/>
</dbReference>
<dbReference type="Proteomes" id="UP001164706">
    <property type="component" value="Chromosome"/>
</dbReference>
<gene>
    <name evidence="2" type="ORF">OVN18_00570</name>
</gene>
<keyword evidence="3" id="KW-1185">Reference proteome</keyword>
<reference evidence="2" key="1">
    <citation type="submission" date="2022-11" db="EMBL/GenBank/DDBJ databases">
        <title>Description of Microcella daejonensis nov. sp, isolated from riverside soil.</title>
        <authorList>
            <person name="Molina K.M."/>
            <person name="Kim S.B."/>
        </authorList>
    </citation>
    <scope>NUCLEOTIDE SEQUENCE</scope>
    <source>
        <strain evidence="2">MMS21-STM12</strain>
    </source>
</reference>
<proteinExistence type="predicted"/>
<protein>
    <submittedName>
        <fullName evidence="2">Uncharacterized protein</fullName>
    </submittedName>
</protein>
<organism evidence="2 3">
    <name type="scientific">Microcella daejeonensis</name>
    <dbReference type="NCBI Taxonomy" id="2994971"/>
    <lineage>
        <taxon>Bacteria</taxon>
        <taxon>Bacillati</taxon>
        <taxon>Actinomycetota</taxon>
        <taxon>Actinomycetes</taxon>
        <taxon>Micrococcales</taxon>
        <taxon>Microbacteriaceae</taxon>
        <taxon>Microcella</taxon>
    </lineage>
</organism>
<evidence type="ECO:0000313" key="2">
    <source>
        <dbReference type="EMBL" id="WAB81553.1"/>
    </source>
</evidence>
<dbReference type="KEGG" id="mdb:OVN18_00570"/>
<feature type="transmembrane region" description="Helical" evidence="1">
    <location>
        <begin position="20"/>
        <end position="39"/>
    </location>
</feature>
<evidence type="ECO:0000256" key="1">
    <source>
        <dbReference type="SAM" id="Phobius"/>
    </source>
</evidence>
<name>A0A9E8ML15_9MICO</name>
<keyword evidence="1" id="KW-1133">Transmembrane helix</keyword>
<dbReference type="AlphaFoldDB" id="A0A9E8ML15"/>
<accession>A0A9E8ML15</accession>
<sequence length="162" mass="17231">MDAPTEPPQLVTRAGAGRWGARLVIGFVVMVAGCAALLAEVAPPGIPTALAVIGSLGGFGLLAASMMQITTRWRTSLRFDGEALVVRAPFAVAVHPLSANLVIGRWMHERRPRPEHWVIENGRIATPIGEELDPVRIEAFAARLEVPVIDIPGDPPSVQHGA</sequence>
<feature type="transmembrane region" description="Helical" evidence="1">
    <location>
        <begin position="46"/>
        <end position="64"/>
    </location>
</feature>
<keyword evidence="1" id="KW-0812">Transmembrane</keyword>
<evidence type="ECO:0000313" key="3">
    <source>
        <dbReference type="Proteomes" id="UP001164706"/>
    </source>
</evidence>